<feature type="region of interest" description="Disordered" evidence="1">
    <location>
        <begin position="262"/>
        <end position="300"/>
    </location>
</feature>
<dbReference type="GO" id="GO:0008017">
    <property type="term" value="F:microtubule binding"/>
    <property type="evidence" value="ECO:0007669"/>
    <property type="project" value="TreeGrafter"/>
</dbReference>
<evidence type="ECO:0000313" key="3">
    <source>
        <dbReference type="Proteomes" id="UP001152798"/>
    </source>
</evidence>
<dbReference type="GO" id="GO:0000281">
    <property type="term" value="P:mitotic cytokinesis"/>
    <property type="evidence" value="ECO:0007669"/>
    <property type="project" value="InterPro"/>
</dbReference>
<feature type="region of interest" description="Disordered" evidence="1">
    <location>
        <begin position="179"/>
        <end position="214"/>
    </location>
</feature>
<feature type="compositionally biased region" description="Basic and acidic residues" evidence="1">
    <location>
        <begin position="179"/>
        <end position="197"/>
    </location>
</feature>
<dbReference type="GO" id="GO:1902412">
    <property type="term" value="P:regulation of mitotic cytokinesis"/>
    <property type="evidence" value="ECO:0007669"/>
    <property type="project" value="TreeGrafter"/>
</dbReference>
<dbReference type="GO" id="GO:0000235">
    <property type="term" value="C:astral microtubule"/>
    <property type="evidence" value="ECO:0007669"/>
    <property type="project" value="TreeGrafter"/>
</dbReference>
<dbReference type="GO" id="GO:0090307">
    <property type="term" value="P:mitotic spindle assembly"/>
    <property type="evidence" value="ECO:0007669"/>
    <property type="project" value="TreeGrafter"/>
</dbReference>
<gene>
    <name evidence="2" type="ORF">NEZAVI_LOCUS8095</name>
</gene>
<dbReference type="AlphaFoldDB" id="A0A9P0HA60"/>
<feature type="region of interest" description="Disordered" evidence="1">
    <location>
        <begin position="1"/>
        <end position="57"/>
    </location>
</feature>
<reference evidence="2" key="1">
    <citation type="submission" date="2022-01" db="EMBL/GenBank/DDBJ databases">
        <authorList>
            <person name="King R."/>
        </authorList>
    </citation>
    <scope>NUCLEOTIDE SEQUENCE</scope>
</reference>
<dbReference type="OrthoDB" id="6631377at2759"/>
<dbReference type="Proteomes" id="UP001152798">
    <property type="component" value="Chromosome 4"/>
</dbReference>
<feature type="compositionally biased region" description="Polar residues" evidence="1">
    <location>
        <begin position="48"/>
        <end position="57"/>
    </location>
</feature>
<feature type="region of interest" description="Disordered" evidence="1">
    <location>
        <begin position="226"/>
        <end position="248"/>
    </location>
</feature>
<protein>
    <submittedName>
        <fullName evidence="2">Uncharacterized protein</fullName>
    </submittedName>
</protein>
<dbReference type="EMBL" id="OV725080">
    <property type="protein sequence ID" value="CAH1398443.1"/>
    <property type="molecule type" value="Genomic_DNA"/>
</dbReference>
<proteinExistence type="predicted"/>
<sequence>MAPASFSDDSSWDSAVISGGTLRPVCGDHRSRSALNIRDYDKRKRPSSKMSDTTHCNAGLNQFRRSLRLIGVPPPPRPPEPAPVRPLVKAARPKVFTRVERRTVSTEDVRSAILDDNRSEAETASRGLVSRAVYEEWYFRKQQEAKAIREAKIQEEKQKRWREENEKLEKEKKSKLKFEEWLKNKEENKKNKKDDKKGPKRFAPNRTHGDKEAIEAAYLKWKEEKAKEAEAARKKEMEKKEAEEEKERKRIEAQKAFEMWKKKAEEEMKKQAAKEAAEERLKAEDKEKQKEERQKEAESCFRAWREAKDREIKERLAKERRKETKKKEKEEQRQTERRYEAEQAFRHWLDGVLEKEHQRDEELLSVDTRMGDNSLYPIMKRINQIFIS</sequence>
<evidence type="ECO:0000313" key="2">
    <source>
        <dbReference type="EMBL" id="CAH1398443.1"/>
    </source>
</evidence>
<evidence type="ECO:0000256" key="1">
    <source>
        <dbReference type="SAM" id="MobiDB-lite"/>
    </source>
</evidence>
<organism evidence="2 3">
    <name type="scientific">Nezara viridula</name>
    <name type="common">Southern green stink bug</name>
    <name type="synonym">Cimex viridulus</name>
    <dbReference type="NCBI Taxonomy" id="85310"/>
    <lineage>
        <taxon>Eukaryota</taxon>
        <taxon>Metazoa</taxon>
        <taxon>Ecdysozoa</taxon>
        <taxon>Arthropoda</taxon>
        <taxon>Hexapoda</taxon>
        <taxon>Insecta</taxon>
        <taxon>Pterygota</taxon>
        <taxon>Neoptera</taxon>
        <taxon>Paraneoptera</taxon>
        <taxon>Hemiptera</taxon>
        <taxon>Heteroptera</taxon>
        <taxon>Panheteroptera</taxon>
        <taxon>Pentatomomorpha</taxon>
        <taxon>Pentatomoidea</taxon>
        <taxon>Pentatomidae</taxon>
        <taxon>Pentatominae</taxon>
        <taxon>Nezara</taxon>
    </lineage>
</organism>
<name>A0A9P0HA60_NEZVI</name>
<accession>A0A9P0HA60</accession>
<dbReference type="PANTHER" id="PTHR14739">
    <property type="entry name" value="MICROTUBULE-ASSOCIATED PROTEIN 9"/>
    <property type="match status" value="1"/>
</dbReference>
<feature type="compositionally biased region" description="Low complexity" evidence="1">
    <location>
        <begin position="1"/>
        <end position="14"/>
    </location>
</feature>
<keyword evidence="3" id="KW-1185">Reference proteome</keyword>
<dbReference type="InterPro" id="IPR026106">
    <property type="entry name" value="MAP9"/>
</dbReference>
<dbReference type="PANTHER" id="PTHR14739:SF9">
    <property type="entry name" value="MICROTUBULE-ASSOCIATED PROTEIN 9"/>
    <property type="match status" value="1"/>
</dbReference>
<feature type="region of interest" description="Disordered" evidence="1">
    <location>
        <begin position="313"/>
        <end position="338"/>
    </location>
</feature>